<keyword evidence="1" id="KW-0812">Transmembrane</keyword>
<feature type="transmembrane region" description="Helical" evidence="1">
    <location>
        <begin position="154"/>
        <end position="176"/>
    </location>
</feature>
<evidence type="ECO:0000313" key="3">
    <source>
        <dbReference type="Proteomes" id="UP000640614"/>
    </source>
</evidence>
<proteinExistence type="predicted"/>
<dbReference type="EMBL" id="PRDM01000001">
    <property type="protein sequence ID" value="MBE8723982.1"/>
    <property type="molecule type" value="Genomic_DNA"/>
</dbReference>
<keyword evidence="1" id="KW-0472">Membrane</keyword>
<dbReference type="Proteomes" id="UP000640614">
    <property type="component" value="Unassembled WGS sequence"/>
</dbReference>
<feature type="transmembrane region" description="Helical" evidence="1">
    <location>
        <begin position="12"/>
        <end position="33"/>
    </location>
</feature>
<evidence type="ECO:0000256" key="1">
    <source>
        <dbReference type="SAM" id="Phobius"/>
    </source>
</evidence>
<comment type="caution">
    <text evidence="2">The sequence shown here is derived from an EMBL/GenBank/DDBJ whole genome shotgun (WGS) entry which is preliminary data.</text>
</comment>
<organism evidence="2 3">
    <name type="scientific">Flavobacterium hungaricum</name>
    <dbReference type="NCBI Taxonomy" id="2082725"/>
    <lineage>
        <taxon>Bacteria</taxon>
        <taxon>Pseudomonadati</taxon>
        <taxon>Bacteroidota</taxon>
        <taxon>Flavobacteriia</taxon>
        <taxon>Flavobacteriales</taxon>
        <taxon>Flavobacteriaceae</taxon>
        <taxon>Flavobacterium</taxon>
    </lineage>
</organism>
<keyword evidence="3" id="KW-1185">Reference proteome</keyword>
<dbReference type="RefSeq" id="WP_193845009.1">
    <property type="nucleotide sequence ID" value="NZ_PRDM01000001.1"/>
</dbReference>
<name>A0ABR9TH41_9FLAO</name>
<keyword evidence="1" id="KW-1133">Transmembrane helix</keyword>
<protein>
    <submittedName>
        <fullName evidence="2">Uncharacterized protein</fullName>
    </submittedName>
</protein>
<sequence length="179" mass="20595">MENIPFFKKYKIIKIIVIAHLIFSLFVTISLAIHGFNEGNITIHFIKNYQNYIALSNPEKYLKEDFFIVDTAYIEVQTRSNMTSSPTFKDYTIIKGNLLHSKIKQEMICHYVVQTVLDHKDYKNKKTIKVLKNSINGVAFLGDKSYLVPAKDNAFGSSYFLISIVPLILILIILIIKSK</sequence>
<gene>
    <name evidence="2" type="ORF">C4F50_03405</name>
</gene>
<accession>A0ABR9TH41</accession>
<reference evidence="2 3" key="1">
    <citation type="submission" date="2018-07" db="EMBL/GenBank/DDBJ databases">
        <title>Genome assembly of strain KB82.</title>
        <authorList>
            <person name="Kukolya J."/>
            <person name="Horvath B."/>
            <person name="Nagy I."/>
            <person name="Toth A."/>
        </authorList>
    </citation>
    <scope>NUCLEOTIDE SEQUENCE [LARGE SCALE GENOMIC DNA]</scope>
    <source>
        <strain evidence="2 3">Kb82</strain>
    </source>
</reference>
<evidence type="ECO:0000313" key="2">
    <source>
        <dbReference type="EMBL" id="MBE8723982.1"/>
    </source>
</evidence>